<dbReference type="PANTHER" id="PTHR45138">
    <property type="entry name" value="REGULATORY COMPONENTS OF SENSORY TRANSDUCTION SYSTEM"/>
    <property type="match status" value="1"/>
</dbReference>
<feature type="transmembrane region" description="Helical" evidence="3">
    <location>
        <begin position="16"/>
        <end position="37"/>
    </location>
</feature>
<dbReference type="EC" id="2.7.7.65" evidence="1"/>
<dbReference type="InterPro" id="IPR050469">
    <property type="entry name" value="Diguanylate_Cyclase"/>
</dbReference>
<keyword evidence="3" id="KW-0812">Transmembrane</keyword>
<keyword evidence="3" id="KW-0472">Membrane</keyword>
<dbReference type="Pfam" id="PF00990">
    <property type="entry name" value="GGDEF"/>
    <property type="match status" value="1"/>
</dbReference>
<dbReference type="GO" id="GO:0005886">
    <property type="term" value="C:plasma membrane"/>
    <property type="evidence" value="ECO:0007669"/>
    <property type="project" value="TreeGrafter"/>
</dbReference>
<evidence type="ECO:0000259" key="4">
    <source>
        <dbReference type="PROSITE" id="PS50887"/>
    </source>
</evidence>
<dbReference type="GO" id="GO:1902201">
    <property type="term" value="P:negative regulation of bacterial-type flagellum-dependent cell motility"/>
    <property type="evidence" value="ECO:0007669"/>
    <property type="project" value="TreeGrafter"/>
</dbReference>
<dbReference type="SMART" id="SM00267">
    <property type="entry name" value="GGDEF"/>
    <property type="match status" value="1"/>
</dbReference>
<protein>
    <recommendedName>
        <fullName evidence="1">diguanylate cyclase</fullName>
        <ecNumber evidence="1">2.7.7.65</ecNumber>
    </recommendedName>
</protein>
<dbReference type="AlphaFoldDB" id="F0RZ66"/>
<comment type="catalytic activity">
    <reaction evidence="2">
        <text>2 GTP = 3',3'-c-di-GMP + 2 diphosphate</text>
        <dbReference type="Rhea" id="RHEA:24898"/>
        <dbReference type="ChEBI" id="CHEBI:33019"/>
        <dbReference type="ChEBI" id="CHEBI:37565"/>
        <dbReference type="ChEBI" id="CHEBI:58805"/>
        <dbReference type="EC" id="2.7.7.65"/>
    </reaction>
</comment>
<feature type="transmembrane region" description="Helical" evidence="3">
    <location>
        <begin position="68"/>
        <end position="89"/>
    </location>
</feature>
<dbReference type="InterPro" id="IPR043128">
    <property type="entry name" value="Rev_trsase/Diguanyl_cyclase"/>
</dbReference>
<dbReference type="RefSeq" id="WP_013607197.1">
    <property type="nucleotide sequence ID" value="NC_015152.1"/>
</dbReference>
<dbReference type="HOGENOM" id="CLU_000445_11_1_12"/>
<dbReference type="STRING" id="158189.SpiBuddy_1522"/>
<keyword evidence="3" id="KW-1133">Transmembrane helix</keyword>
<evidence type="ECO:0000313" key="6">
    <source>
        <dbReference type="Proteomes" id="UP000008466"/>
    </source>
</evidence>
<reference evidence="6" key="1">
    <citation type="submission" date="2011-02" db="EMBL/GenBank/DDBJ databases">
        <title>Complete sequence of Spirochaeta sp. Buddy.</title>
        <authorList>
            <person name="Lucas S."/>
            <person name="Copeland A."/>
            <person name="Lapidus A."/>
            <person name="Cheng J.-F."/>
            <person name="Goodwin L."/>
            <person name="Pitluck S."/>
            <person name="Zeytun A."/>
            <person name="Detter J.C."/>
            <person name="Han C."/>
            <person name="Tapia R."/>
            <person name="Land M."/>
            <person name="Hauser L."/>
            <person name="Kyrpides N."/>
            <person name="Ivanova N."/>
            <person name="Mikhailova N."/>
            <person name="Pagani I."/>
            <person name="Ritalahti K.M."/>
            <person name="Loeffler F.E."/>
            <person name="Woyke T."/>
        </authorList>
    </citation>
    <scope>NUCLEOTIDE SEQUENCE [LARGE SCALE GENOMIC DNA]</scope>
    <source>
        <strain evidence="6">ATCC BAA-1886 / DSM 22777 / Buddy</strain>
    </source>
</reference>
<dbReference type="Proteomes" id="UP000008466">
    <property type="component" value="Chromosome"/>
</dbReference>
<dbReference type="InterPro" id="IPR029787">
    <property type="entry name" value="Nucleotide_cyclase"/>
</dbReference>
<evidence type="ECO:0000256" key="1">
    <source>
        <dbReference type="ARBA" id="ARBA00012528"/>
    </source>
</evidence>
<evidence type="ECO:0000313" key="5">
    <source>
        <dbReference type="EMBL" id="ADY13347.1"/>
    </source>
</evidence>
<organism evidence="5 6">
    <name type="scientific">Sphaerochaeta globosa (strain ATCC BAA-1886 / DSM 22777 / Buddy)</name>
    <name type="common">Spirochaeta sp. (strain Buddy)</name>
    <dbReference type="NCBI Taxonomy" id="158189"/>
    <lineage>
        <taxon>Bacteria</taxon>
        <taxon>Pseudomonadati</taxon>
        <taxon>Spirochaetota</taxon>
        <taxon>Spirochaetia</taxon>
        <taxon>Spirochaetales</taxon>
        <taxon>Sphaerochaetaceae</taxon>
        <taxon>Sphaerochaeta</taxon>
    </lineage>
</organism>
<dbReference type="eggNOG" id="COG3706">
    <property type="taxonomic scope" value="Bacteria"/>
</dbReference>
<evidence type="ECO:0000256" key="3">
    <source>
        <dbReference type="SAM" id="Phobius"/>
    </source>
</evidence>
<dbReference type="NCBIfam" id="TIGR00254">
    <property type="entry name" value="GGDEF"/>
    <property type="match status" value="1"/>
</dbReference>
<dbReference type="InterPro" id="IPR000160">
    <property type="entry name" value="GGDEF_dom"/>
</dbReference>
<feature type="domain" description="GGDEF" evidence="4">
    <location>
        <begin position="208"/>
        <end position="340"/>
    </location>
</feature>
<feature type="transmembrane region" description="Helical" evidence="3">
    <location>
        <begin position="44"/>
        <end position="62"/>
    </location>
</feature>
<dbReference type="OrthoDB" id="9779586at2"/>
<dbReference type="PANTHER" id="PTHR45138:SF9">
    <property type="entry name" value="DIGUANYLATE CYCLASE DGCM-RELATED"/>
    <property type="match status" value="1"/>
</dbReference>
<proteinExistence type="predicted"/>
<dbReference type="KEGG" id="sbu:SpiBuddy_1522"/>
<dbReference type="GO" id="GO:0043709">
    <property type="term" value="P:cell adhesion involved in single-species biofilm formation"/>
    <property type="evidence" value="ECO:0007669"/>
    <property type="project" value="TreeGrafter"/>
</dbReference>
<dbReference type="EMBL" id="CP002541">
    <property type="protein sequence ID" value="ADY13347.1"/>
    <property type="molecule type" value="Genomic_DNA"/>
</dbReference>
<dbReference type="FunFam" id="3.30.70.270:FF:000001">
    <property type="entry name" value="Diguanylate cyclase domain protein"/>
    <property type="match status" value="1"/>
</dbReference>
<sequence length="340" mass="38465">MQDNTLDLRPKLLKKLHPFMLGIVLIALLAVLAPVSYHNPDKKAYTLLLAFLFILLLVSLFVLRKGYYLFSAFLIVAVAFIGTWASFLINSRAVLCDFFPLVYITGSIILSSLFLPIAATFAVIASHAVLLVLVVLKTPILQTQNWPSFFIFILFVSLLSTIANHLIKTQINQLQESSIRDHLTGLFNRRYFEETLKNKLKRVQSVNYSLGILLLDVDYFKRFNDTYGHDAGDAVLIELSNIMLHHFDISISICRYGGDEFAILLPKTQKEELMLLAETLVKKVRNHVVMYKGKSLGSMTISCGCAIYNHTTEDITEFIKRADQALYQAKEKGKDQVSGY</sequence>
<dbReference type="SUPFAM" id="SSF55073">
    <property type="entry name" value="Nucleotide cyclase"/>
    <property type="match status" value="1"/>
</dbReference>
<dbReference type="CDD" id="cd01949">
    <property type="entry name" value="GGDEF"/>
    <property type="match status" value="1"/>
</dbReference>
<gene>
    <name evidence="5" type="ordered locus">SpiBuddy_1522</name>
</gene>
<feature type="transmembrane region" description="Helical" evidence="3">
    <location>
        <begin position="146"/>
        <end position="167"/>
    </location>
</feature>
<name>F0RZ66_SPHGB</name>
<keyword evidence="6" id="KW-1185">Reference proteome</keyword>
<feature type="transmembrane region" description="Helical" evidence="3">
    <location>
        <begin position="101"/>
        <end position="134"/>
    </location>
</feature>
<dbReference type="GO" id="GO:0052621">
    <property type="term" value="F:diguanylate cyclase activity"/>
    <property type="evidence" value="ECO:0007669"/>
    <property type="project" value="UniProtKB-EC"/>
</dbReference>
<dbReference type="PROSITE" id="PS50887">
    <property type="entry name" value="GGDEF"/>
    <property type="match status" value="1"/>
</dbReference>
<accession>F0RZ66</accession>
<dbReference type="Gene3D" id="3.30.70.270">
    <property type="match status" value="1"/>
</dbReference>
<evidence type="ECO:0000256" key="2">
    <source>
        <dbReference type="ARBA" id="ARBA00034247"/>
    </source>
</evidence>